<dbReference type="GeneID" id="80883436"/>
<name>A0AAD7QN74_9ASCO</name>
<dbReference type="AlphaFoldDB" id="A0AAD7QN74"/>
<dbReference type="SUPFAM" id="SSF101473">
    <property type="entry name" value="DhaL-like"/>
    <property type="match status" value="1"/>
</dbReference>
<reference evidence="3" key="1">
    <citation type="submission" date="2023-03" db="EMBL/GenBank/DDBJ databases">
        <title>Near-Complete genome sequence of Lipomyces tetrasporous NRRL Y-64009, an oleaginous yeast capable of growing on lignocellulosic hydrolysates.</title>
        <authorList>
            <consortium name="Lawrence Berkeley National Laboratory"/>
            <person name="Jagtap S.S."/>
            <person name="Liu J.-J."/>
            <person name="Walukiewicz H.E."/>
            <person name="Pangilinan J."/>
            <person name="Lipzen A."/>
            <person name="Ahrendt S."/>
            <person name="Koriabine M."/>
            <person name="Cobaugh K."/>
            <person name="Salamov A."/>
            <person name="Yoshinaga Y."/>
            <person name="Ng V."/>
            <person name="Daum C."/>
            <person name="Grigoriev I.V."/>
            <person name="Slininger P.J."/>
            <person name="Dien B.S."/>
            <person name="Jin Y.-S."/>
            <person name="Rao C.V."/>
        </authorList>
    </citation>
    <scope>NUCLEOTIDE SEQUENCE</scope>
    <source>
        <strain evidence="3">NRRL Y-64009</strain>
    </source>
</reference>
<organism evidence="3 4">
    <name type="scientific">Lipomyces tetrasporus</name>
    <dbReference type="NCBI Taxonomy" id="54092"/>
    <lineage>
        <taxon>Eukaryota</taxon>
        <taxon>Fungi</taxon>
        <taxon>Dikarya</taxon>
        <taxon>Ascomycota</taxon>
        <taxon>Saccharomycotina</taxon>
        <taxon>Lipomycetes</taxon>
        <taxon>Lipomycetales</taxon>
        <taxon>Lipomycetaceae</taxon>
        <taxon>Lipomyces</taxon>
    </lineage>
</organism>
<gene>
    <name evidence="3" type="ORF">POJ06DRAFT_258495</name>
    <name evidence="2" type="ORF">POJ06DRAFT_262860</name>
</gene>
<dbReference type="PROSITE" id="PS51480">
    <property type="entry name" value="DHAL"/>
    <property type="match status" value="1"/>
</dbReference>
<comment type="caution">
    <text evidence="3">The sequence shown here is derived from an EMBL/GenBank/DDBJ whole genome shotgun (WGS) entry which is preliminary data.</text>
</comment>
<keyword evidence="4" id="KW-1185">Reference proteome</keyword>
<evidence type="ECO:0000313" key="3">
    <source>
        <dbReference type="EMBL" id="KAJ8098085.1"/>
    </source>
</evidence>
<dbReference type="Proteomes" id="UP001217417">
    <property type="component" value="Unassembled WGS sequence"/>
</dbReference>
<protein>
    <recommendedName>
        <fullName evidence="1">DhaL domain-containing protein</fullName>
    </recommendedName>
</protein>
<dbReference type="InterPro" id="IPR036117">
    <property type="entry name" value="DhaL_dom_sf"/>
</dbReference>
<dbReference type="GO" id="GO:0004371">
    <property type="term" value="F:glycerone kinase activity"/>
    <property type="evidence" value="ECO:0007669"/>
    <property type="project" value="InterPro"/>
</dbReference>
<dbReference type="RefSeq" id="XP_056041535.1">
    <property type="nucleotide sequence ID" value="XM_056188270.1"/>
</dbReference>
<evidence type="ECO:0000259" key="1">
    <source>
        <dbReference type="PROSITE" id="PS51480"/>
    </source>
</evidence>
<dbReference type="Gene3D" id="1.25.40.340">
    <property type="match status" value="1"/>
</dbReference>
<accession>A0AAD7QN74</accession>
<evidence type="ECO:0000313" key="4">
    <source>
        <dbReference type="Proteomes" id="UP001217417"/>
    </source>
</evidence>
<dbReference type="EMBL" id="JARPMG010000012">
    <property type="protein sequence ID" value="KAJ8097244.1"/>
    <property type="molecule type" value="Genomic_DNA"/>
</dbReference>
<sequence length="54" mass="5719">MHSVLRSEPLITRYDTVAGEGDCGDTLACGANAILSALTSDSSIQMDLDDVCTW</sequence>
<evidence type="ECO:0000313" key="2">
    <source>
        <dbReference type="EMBL" id="KAJ8097244.1"/>
    </source>
</evidence>
<feature type="domain" description="DhaL" evidence="1">
    <location>
        <begin position="1"/>
        <end position="54"/>
    </location>
</feature>
<dbReference type="GO" id="GO:0006071">
    <property type="term" value="P:glycerol metabolic process"/>
    <property type="evidence" value="ECO:0007669"/>
    <property type="project" value="InterPro"/>
</dbReference>
<proteinExistence type="predicted"/>
<dbReference type="EMBL" id="JARPMG010000009">
    <property type="protein sequence ID" value="KAJ8098085.1"/>
    <property type="molecule type" value="Genomic_DNA"/>
</dbReference>
<dbReference type="InterPro" id="IPR004007">
    <property type="entry name" value="DhaL_dom"/>
</dbReference>